<sequence>MSQQVIGGSVSGDSSTEYAKSGLEAHTREAVESATKDSEGIDYMRFNTSKTFSFNGFCPLGPVGTLLSFGNSSGLKSFGFRHVSQEGLFFSHSFGDEGKNGFIWKSYSMRDSMASSSSSSAIKQALNIL</sequence>
<evidence type="ECO:0000313" key="3">
    <source>
        <dbReference type="Proteomes" id="UP000799118"/>
    </source>
</evidence>
<protein>
    <submittedName>
        <fullName evidence="2">Uncharacterized protein</fullName>
    </submittedName>
</protein>
<accession>A0A6A4HGS5</accession>
<name>A0A6A4HGS5_9AGAR</name>
<dbReference type="AlphaFoldDB" id="A0A6A4HGS5"/>
<evidence type="ECO:0000256" key="1">
    <source>
        <dbReference type="SAM" id="MobiDB-lite"/>
    </source>
</evidence>
<dbReference type="Proteomes" id="UP000799118">
    <property type="component" value="Unassembled WGS sequence"/>
</dbReference>
<reference evidence="2" key="1">
    <citation type="journal article" date="2019" name="Environ. Microbiol.">
        <title>Fungal ecological strategies reflected in gene transcription - a case study of two litter decomposers.</title>
        <authorList>
            <person name="Barbi F."/>
            <person name="Kohler A."/>
            <person name="Barry K."/>
            <person name="Baskaran P."/>
            <person name="Daum C."/>
            <person name="Fauchery L."/>
            <person name="Ihrmark K."/>
            <person name="Kuo A."/>
            <person name="LaButti K."/>
            <person name="Lipzen A."/>
            <person name="Morin E."/>
            <person name="Grigoriev I.V."/>
            <person name="Henrissat B."/>
            <person name="Lindahl B."/>
            <person name="Martin F."/>
        </authorList>
    </citation>
    <scope>NUCLEOTIDE SEQUENCE</scope>
    <source>
        <strain evidence="2">JB14</strain>
    </source>
</reference>
<dbReference type="EMBL" id="ML769493">
    <property type="protein sequence ID" value="KAE9397729.1"/>
    <property type="molecule type" value="Genomic_DNA"/>
</dbReference>
<feature type="region of interest" description="Disordered" evidence="1">
    <location>
        <begin position="1"/>
        <end position="36"/>
    </location>
</feature>
<feature type="compositionally biased region" description="Basic and acidic residues" evidence="1">
    <location>
        <begin position="23"/>
        <end position="36"/>
    </location>
</feature>
<organism evidence="2 3">
    <name type="scientific">Gymnopus androsaceus JB14</name>
    <dbReference type="NCBI Taxonomy" id="1447944"/>
    <lineage>
        <taxon>Eukaryota</taxon>
        <taxon>Fungi</taxon>
        <taxon>Dikarya</taxon>
        <taxon>Basidiomycota</taxon>
        <taxon>Agaricomycotina</taxon>
        <taxon>Agaricomycetes</taxon>
        <taxon>Agaricomycetidae</taxon>
        <taxon>Agaricales</taxon>
        <taxon>Marasmiineae</taxon>
        <taxon>Omphalotaceae</taxon>
        <taxon>Gymnopus</taxon>
    </lineage>
</organism>
<proteinExistence type="predicted"/>
<feature type="compositionally biased region" description="Polar residues" evidence="1">
    <location>
        <begin position="1"/>
        <end position="18"/>
    </location>
</feature>
<gene>
    <name evidence="2" type="ORF">BT96DRAFT_940733</name>
</gene>
<evidence type="ECO:0000313" key="2">
    <source>
        <dbReference type="EMBL" id="KAE9397729.1"/>
    </source>
</evidence>
<keyword evidence="3" id="KW-1185">Reference proteome</keyword>